<dbReference type="EMBL" id="LR862142">
    <property type="protein sequence ID" value="CAD1823056.1"/>
    <property type="molecule type" value="Genomic_DNA"/>
</dbReference>
<dbReference type="InterPro" id="IPR034604">
    <property type="entry name" value="SRRP53"/>
</dbReference>
<evidence type="ECO:0000256" key="1">
    <source>
        <dbReference type="SAM" id="MobiDB-lite"/>
    </source>
</evidence>
<dbReference type="GO" id="GO:0005634">
    <property type="term" value="C:nucleus"/>
    <property type="evidence" value="ECO:0007669"/>
    <property type="project" value="TreeGrafter"/>
</dbReference>
<gene>
    <name evidence="2" type="ORF">CB5_LOCUS6267</name>
</gene>
<feature type="compositionally biased region" description="Basic and acidic residues" evidence="1">
    <location>
        <begin position="113"/>
        <end position="126"/>
    </location>
</feature>
<dbReference type="PANTHER" id="PTHR31968">
    <property type="entry name" value="SERINE/ARGININE-RELATED PROTEIN 53"/>
    <property type="match status" value="1"/>
</dbReference>
<proteinExistence type="predicted"/>
<accession>A0A6V7NXF3</accession>
<organism evidence="2">
    <name type="scientific">Ananas comosus var. bracteatus</name>
    <name type="common">red pineapple</name>
    <dbReference type="NCBI Taxonomy" id="296719"/>
    <lineage>
        <taxon>Eukaryota</taxon>
        <taxon>Viridiplantae</taxon>
        <taxon>Streptophyta</taxon>
        <taxon>Embryophyta</taxon>
        <taxon>Tracheophyta</taxon>
        <taxon>Spermatophyta</taxon>
        <taxon>Magnoliopsida</taxon>
        <taxon>Liliopsida</taxon>
        <taxon>Poales</taxon>
        <taxon>Bromeliaceae</taxon>
        <taxon>Bromelioideae</taxon>
        <taxon>Ananas</taxon>
    </lineage>
</organism>
<feature type="region of interest" description="Disordered" evidence="1">
    <location>
        <begin position="55"/>
        <end position="126"/>
    </location>
</feature>
<feature type="compositionally biased region" description="Polar residues" evidence="1">
    <location>
        <begin position="95"/>
        <end position="112"/>
    </location>
</feature>
<dbReference type="PANTHER" id="PTHR31968:SF4">
    <property type="entry name" value="SERINE_ARGININE-RELATED PROTEIN 53"/>
    <property type="match status" value="1"/>
</dbReference>
<dbReference type="AlphaFoldDB" id="A0A6V7NXF3"/>
<sequence>MTVGWERFDFNKDAPLDDDDEIEAADDDVSLVKDIGKSFRLSAVEAKREEELRAAHDEAMFGVTSSSNLETEPTKSNYRENHEDDKSKDADKEQIGSSTLISEKVFSMQQGSWRDRARQFRHDGEN</sequence>
<feature type="compositionally biased region" description="Basic and acidic residues" evidence="1">
    <location>
        <begin position="77"/>
        <end position="94"/>
    </location>
</feature>
<evidence type="ECO:0000313" key="2">
    <source>
        <dbReference type="EMBL" id="CAD1823056.1"/>
    </source>
</evidence>
<reference evidence="2" key="1">
    <citation type="submission" date="2020-07" db="EMBL/GenBank/DDBJ databases">
        <authorList>
            <person name="Lin J."/>
        </authorList>
    </citation>
    <scope>NUCLEOTIDE SEQUENCE</scope>
</reference>
<dbReference type="GO" id="GO:0005737">
    <property type="term" value="C:cytoplasm"/>
    <property type="evidence" value="ECO:0007669"/>
    <property type="project" value="TreeGrafter"/>
</dbReference>
<feature type="compositionally biased region" description="Polar residues" evidence="1">
    <location>
        <begin position="63"/>
        <end position="76"/>
    </location>
</feature>
<feature type="region of interest" description="Disordered" evidence="1">
    <location>
        <begin position="1"/>
        <end position="21"/>
    </location>
</feature>
<protein>
    <submittedName>
        <fullName evidence="2">Uncharacterized protein</fullName>
    </submittedName>
</protein>
<dbReference type="GO" id="GO:0000380">
    <property type="term" value="P:alternative mRNA splicing, via spliceosome"/>
    <property type="evidence" value="ECO:0007669"/>
    <property type="project" value="InterPro"/>
</dbReference>
<feature type="compositionally biased region" description="Basic and acidic residues" evidence="1">
    <location>
        <begin position="1"/>
        <end position="15"/>
    </location>
</feature>
<name>A0A6V7NXF3_ANACO</name>